<feature type="transmembrane region" description="Helical" evidence="1">
    <location>
        <begin position="281"/>
        <end position="304"/>
    </location>
</feature>
<feature type="transmembrane region" description="Helical" evidence="1">
    <location>
        <begin position="105"/>
        <end position="127"/>
    </location>
</feature>
<protein>
    <recommendedName>
        <fullName evidence="4">Membrane protein involved in the export of O-antigen and teichoic acid</fullName>
    </recommendedName>
</protein>
<keyword evidence="3" id="KW-1185">Reference proteome</keyword>
<feature type="transmembrane region" description="Helical" evidence="1">
    <location>
        <begin position="194"/>
        <end position="214"/>
    </location>
</feature>
<evidence type="ECO:0000256" key="1">
    <source>
        <dbReference type="SAM" id="Phobius"/>
    </source>
</evidence>
<reference evidence="3" key="1">
    <citation type="journal article" date="2019" name="Int. J. Syst. Evol. Microbiol.">
        <title>The Global Catalogue of Microorganisms (GCM) 10K type strain sequencing project: providing services to taxonomists for standard genome sequencing and annotation.</title>
        <authorList>
            <consortium name="The Broad Institute Genomics Platform"/>
            <consortium name="The Broad Institute Genome Sequencing Center for Infectious Disease"/>
            <person name="Wu L."/>
            <person name="Ma J."/>
        </authorList>
    </citation>
    <scope>NUCLEOTIDE SEQUENCE [LARGE SCALE GENOMIC DNA]</scope>
    <source>
        <strain evidence="3">JCM 17926</strain>
    </source>
</reference>
<dbReference type="Proteomes" id="UP001500552">
    <property type="component" value="Unassembled WGS sequence"/>
</dbReference>
<keyword evidence="1" id="KW-0472">Membrane</keyword>
<gene>
    <name evidence="2" type="ORF">GCM10023188_07270</name>
</gene>
<feature type="transmembrane region" description="Helical" evidence="1">
    <location>
        <begin position="250"/>
        <end position="269"/>
    </location>
</feature>
<feature type="transmembrane region" description="Helical" evidence="1">
    <location>
        <begin position="415"/>
        <end position="435"/>
    </location>
</feature>
<feature type="transmembrane region" description="Helical" evidence="1">
    <location>
        <begin position="165"/>
        <end position="182"/>
    </location>
</feature>
<keyword evidence="1" id="KW-1133">Transmembrane helix</keyword>
<accession>A0ABP8LA99</accession>
<comment type="caution">
    <text evidence="2">The sequence shown here is derived from an EMBL/GenBank/DDBJ whole genome shotgun (WGS) entry which is preliminary data.</text>
</comment>
<dbReference type="RefSeq" id="WP_345156832.1">
    <property type="nucleotide sequence ID" value="NZ_BAABHC010000002.1"/>
</dbReference>
<feature type="transmembrane region" description="Helical" evidence="1">
    <location>
        <begin position="64"/>
        <end position="84"/>
    </location>
</feature>
<evidence type="ECO:0008006" key="4">
    <source>
        <dbReference type="Google" id="ProtNLM"/>
    </source>
</evidence>
<feature type="transmembrane region" description="Helical" evidence="1">
    <location>
        <begin position="325"/>
        <end position="346"/>
    </location>
</feature>
<name>A0ABP8LA99_9BACT</name>
<feature type="transmembrane region" description="Helical" evidence="1">
    <location>
        <begin position="388"/>
        <end position="409"/>
    </location>
</feature>
<evidence type="ECO:0000313" key="2">
    <source>
        <dbReference type="EMBL" id="GAA4425857.1"/>
    </source>
</evidence>
<keyword evidence="1" id="KW-0812">Transmembrane</keyword>
<sequence length="454" mass="52019">MDVLIFSCRARVAGFFRQKKELRVLLLAVGIVLAGVYSWLFSYLLKLAHDGGTITQSPGQVLEYANLLLLAVIILKGFFPAYVPKAEVIQRIYPIRPLQKFWTELIVELVSPFYFIVLNFLFLLFLMAPEYTLAHLLQSVLVLLTAHVTLRTLQVFVERKVRWHHSYFYMAAVMAASFVALQARVPMFRPSSEWLLLVVHMAALGFFITANYFLERAANEPRRKVVSYSSTARRSLSWRLFKNHQLAKQMLLFGLVFKAIILALDATAYMRKGEHIFDQILSLWMFVGPLVVFSYVFNNVWGFYRNLWLTIERSSGSYKDFIKASLMPLRVPLLMDAVLTFLYVTFFNHESALFIVLMYIAAILLLTPIGIIASIVSPKAVKGGIFSFSAKTSYLYSFISIALFSMLFLPRIHPLLYLLYPLLIGGALFALVAVLKEYPTYKHKLFEALYKVEA</sequence>
<feature type="transmembrane region" description="Helical" evidence="1">
    <location>
        <begin position="24"/>
        <end position="44"/>
    </location>
</feature>
<organism evidence="2 3">
    <name type="scientific">Pontibacter saemangeumensis</name>
    <dbReference type="NCBI Taxonomy" id="1084525"/>
    <lineage>
        <taxon>Bacteria</taxon>
        <taxon>Pseudomonadati</taxon>
        <taxon>Bacteroidota</taxon>
        <taxon>Cytophagia</taxon>
        <taxon>Cytophagales</taxon>
        <taxon>Hymenobacteraceae</taxon>
        <taxon>Pontibacter</taxon>
    </lineage>
</organism>
<dbReference type="EMBL" id="BAABHC010000002">
    <property type="protein sequence ID" value="GAA4425857.1"/>
    <property type="molecule type" value="Genomic_DNA"/>
</dbReference>
<evidence type="ECO:0000313" key="3">
    <source>
        <dbReference type="Proteomes" id="UP001500552"/>
    </source>
</evidence>
<feature type="transmembrane region" description="Helical" evidence="1">
    <location>
        <begin position="352"/>
        <end position="376"/>
    </location>
</feature>
<proteinExistence type="predicted"/>
<feature type="transmembrane region" description="Helical" evidence="1">
    <location>
        <begin position="133"/>
        <end position="153"/>
    </location>
</feature>